<proteinExistence type="predicted"/>
<evidence type="ECO:0000313" key="1">
    <source>
        <dbReference type="EMBL" id="MFD1787823.1"/>
    </source>
</evidence>
<evidence type="ECO:0000313" key="2">
    <source>
        <dbReference type="Proteomes" id="UP001597283"/>
    </source>
</evidence>
<name>A0ABW4NDM3_9SPHN</name>
<sequence>MASNLPIYTDTISQRRWKAAMMDWLDDFRFTHAITLVWNRSVGLDRAREDLKLLMREADQRLVSSRFNKVPSQYRTKALFCFEGQRHDHVHVHSMWKAPPGKWFALGKMFPRKRGGLWNEIVPSGSYDVEACSWHGGNAEITGYALKQQHRFSDPALMVWADEFHPAR</sequence>
<evidence type="ECO:0008006" key="3">
    <source>
        <dbReference type="Google" id="ProtNLM"/>
    </source>
</evidence>
<protein>
    <recommendedName>
        <fullName evidence="3">Transposase</fullName>
    </recommendedName>
</protein>
<dbReference type="Proteomes" id="UP001597283">
    <property type="component" value="Unassembled WGS sequence"/>
</dbReference>
<reference evidence="2" key="1">
    <citation type="journal article" date="2019" name="Int. J. Syst. Evol. Microbiol.">
        <title>The Global Catalogue of Microorganisms (GCM) 10K type strain sequencing project: providing services to taxonomists for standard genome sequencing and annotation.</title>
        <authorList>
            <consortium name="The Broad Institute Genomics Platform"/>
            <consortium name="The Broad Institute Genome Sequencing Center for Infectious Disease"/>
            <person name="Wu L."/>
            <person name="Ma J."/>
        </authorList>
    </citation>
    <scope>NUCLEOTIDE SEQUENCE [LARGE SCALE GENOMIC DNA]</scope>
    <source>
        <strain evidence="2">Q85</strain>
    </source>
</reference>
<keyword evidence="2" id="KW-1185">Reference proteome</keyword>
<comment type="caution">
    <text evidence="1">The sequence shown here is derived from an EMBL/GenBank/DDBJ whole genome shotgun (WGS) entry which is preliminary data.</text>
</comment>
<gene>
    <name evidence="1" type="ORF">ACFSC3_09570</name>
</gene>
<organism evidence="1 2">
    <name type="scientific">Sphingomonas floccifaciens</name>
    <dbReference type="NCBI Taxonomy" id="1844115"/>
    <lineage>
        <taxon>Bacteria</taxon>
        <taxon>Pseudomonadati</taxon>
        <taxon>Pseudomonadota</taxon>
        <taxon>Alphaproteobacteria</taxon>
        <taxon>Sphingomonadales</taxon>
        <taxon>Sphingomonadaceae</taxon>
        <taxon>Sphingomonas</taxon>
    </lineage>
</organism>
<dbReference type="RefSeq" id="WP_380940183.1">
    <property type="nucleotide sequence ID" value="NZ_JBHUFC010000003.1"/>
</dbReference>
<accession>A0ABW4NDM3</accession>
<dbReference type="EMBL" id="JBHUFC010000003">
    <property type="protein sequence ID" value="MFD1787823.1"/>
    <property type="molecule type" value="Genomic_DNA"/>
</dbReference>